<gene>
    <name evidence="2" type="ORF">PTI45_04501</name>
</gene>
<evidence type="ECO:0000256" key="1">
    <source>
        <dbReference type="SAM" id="Phobius"/>
    </source>
</evidence>
<evidence type="ECO:0000313" key="2">
    <source>
        <dbReference type="EMBL" id="ODP26159.1"/>
    </source>
</evidence>
<proteinExistence type="predicted"/>
<keyword evidence="3" id="KW-1185">Reference proteome</keyword>
<name>A0A1E3KX92_9BACL</name>
<reference evidence="2 3" key="1">
    <citation type="submission" date="2016-08" db="EMBL/GenBank/DDBJ databases">
        <title>Genome sequencing of Paenibacillus sp. TI45-13ar, isolated from Korean traditional nuruk.</title>
        <authorList>
            <person name="Kim S.-J."/>
        </authorList>
    </citation>
    <scope>NUCLEOTIDE SEQUENCE [LARGE SCALE GENOMIC DNA]</scope>
    <source>
        <strain evidence="2 3">TI45-13ar</strain>
    </source>
</reference>
<dbReference type="Proteomes" id="UP000094578">
    <property type="component" value="Unassembled WGS sequence"/>
</dbReference>
<feature type="transmembrane region" description="Helical" evidence="1">
    <location>
        <begin position="12"/>
        <end position="31"/>
    </location>
</feature>
<sequence>MKRIKGLLEWIKQFFIGIGVLLFMLSLWFIALPYATGKLDQYLILYIQFFLDLKDMLMVVYRPH</sequence>
<protein>
    <submittedName>
        <fullName evidence="2">Uncharacterized protein</fullName>
    </submittedName>
</protein>
<comment type="caution">
    <text evidence="2">The sequence shown here is derived from an EMBL/GenBank/DDBJ whole genome shotgun (WGS) entry which is preliminary data.</text>
</comment>
<keyword evidence="1" id="KW-0472">Membrane</keyword>
<keyword evidence="1" id="KW-0812">Transmembrane</keyword>
<evidence type="ECO:0000313" key="3">
    <source>
        <dbReference type="Proteomes" id="UP000094578"/>
    </source>
</evidence>
<dbReference type="EMBL" id="MDER01000094">
    <property type="protein sequence ID" value="ODP26159.1"/>
    <property type="molecule type" value="Genomic_DNA"/>
</dbReference>
<dbReference type="RefSeq" id="WP_069329809.1">
    <property type="nucleotide sequence ID" value="NZ_MDER01000094.1"/>
</dbReference>
<keyword evidence="1" id="KW-1133">Transmembrane helix</keyword>
<accession>A0A1E3KX92</accession>
<dbReference type="STRING" id="1886670.PTI45_04501"/>
<dbReference type="AlphaFoldDB" id="A0A1E3KX92"/>
<organism evidence="2 3">
    <name type="scientific">Paenibacillus nuruki</name>
    <dbReference type="NCBI Taxonomy" id="1886670"/>
    <lineage>
        <taxon>Bacteria</taxon>
        <taxon>Bacillati</taxon>
        <taxon>Bacillota</taxon>
        <taxon>Bacilli</taxon>
        <taxon>Bacillales</taxon>
        <taxon>Paenibacillaceae</taxon>
        <taxon>Paenibacillus</taxon>
    </lineage>
</organism>